<comment type="caution">
    <text evidence="1">The sequence shown here is derived from an EMBL/GenBank/DDBJ whole genome shotgun (WGS) entry which is preliminary data.</text>
</comment>
<organism evidence="1 2">
    <name type="scientific">Platysternon megacephalum</name>
    <name type="common">big-headed turtle</name>
    <dbReference type="NCBI Taxonomy" id="55544"/>
    <lineage>
        <taxon>Eukaryota</taxon>
        <taxon>Metazoa</taxon>
        <taxon>Chordata</taxon>
        <taxon>Craniata</taxon>
        <taxon>Vertebrata</taxon>
        <taxon>Euteleostomi</taxon>
        <taxon>Archelosauria</taxon>
        <taxon>Testudinata</taxon>
        <taxon>Testudines</taxon>
        <taxon>Cryptodira</taxon>
        <taxon>Durocryptodira</taxon>
        <taxon>Testudinoidea</taxon>
        <taxon>Platysternidae</taxon>
        <taxon>Platysternon</taxon>
    </lineage>
</organism>
<dbReference type="EMBL" id="QXTE01000249">
    <property type="protein sequence ID" value="TFK00943.1"/>
    <property type="molecule type" value="Genomic_DNA"/>
</dbReference>
<dbReference type="AlphaFoldDB" id="A0A4D9E0V6"/>
<reference evidence="1 2" key="2">
    <citation type="submission" date="2019-04" db="EMBL/GenBank/DDBJ databases">
        <title>The genome sequence of big-headed turtle.</title>
        <authorList>
            <person name="Gong S."/>
        </authorList>
    </citation>
    <scope>NUCLEOTIDE SEQUENCE [LARGE SCALE GENOMIC DNA]</scope>
    <source>
        <strain evidence="1">DO16091913</strain>
        <tissue evidence="1">Muscle</tissue>
    </source>
</reference>
<sequence length="101" mass="10576">MYGCSAVAWSQPKGSDTRHPSCCQGVWKVGVAGASLHYAEPQLCSQPLEAIAVWPNLQQPPDCSEYSIGPGSAQSPQDLMHALGTGFGDLAHSLALGVYCS</sequence>
<accession>A0A4D9E0V6</accession>
<gene>
    <name evidence="1" type="ORF">DR999_PMT16903</name>
</gene>
<keyword evidence="2" id="KW-1185">Reference proteome</keyword>
<reference evidence="1 2" key="1">
    <citation type="submission" date="2019-04" db="EMBL/GenBank/DDBJ databases">
        <title>Draft genome of the big-headed turtle Platysternon megacephalum.</title>
        <authorList>
            <person name="Gong S."/>
        </authorList>
    </citation>
    <scope>NUCLEOTIDE SEQUENCE [LARGE SCALE GENOMIC DNA]</scope>
    <source>
        <strain evidence="1">DO16091913</strain>
        <tissue evidence="1">Muscle</tissue>
    </source>
</reference>
<proteinExistence type="predicted"/>
<dbReference type="Proteomes" id="UP000297703">
    <property type="component" value="Unassembled WGS sequence"/>
</dbReference>
<evidence type="ECO:0000313" key="1">
    <source>
        <dbReference type="EMBL" id="TFK00943.1"/>
    </source>
</evidence>
<name>A0A4D9E0V6_9SAUR</name>
<evidence type="ECO:0000313" key="2">
    <source>
        <dbReference type="Proteomes" id="UP000297703"/>
    </source>
</evidence>
<protein>
    <submittedName>
        <fullName evidence="1">Sodium-dependent serotonin transporter</fullName>
    </submittedName>
</protein>